<feature type="region of interest" description="Disordered" evidence="1">
    <location>
        <begin position="117"/>
        <end position="190"/>
    </location>
</feature>
<name>A0AAD7MCU0_MYCRO</name>
<evidence type="ECO:0000313" key="2">
    <source>
        <dbReference type="EMBL" id="KAJ7710796.1"/>
    </source>
</evidence>
<organism evidence="2 3">
    <name type="scientific">Mycena rosella</name>
    <name type="common">Pink bonnet</name>
    <name type="synonym">Agaricus rosellus</name>
    <dbReference type="NCBI Taxonomy" id="1033263"/>
    <lineage>
        <taxon>Eukaryota</taxon>
        <taxon>Fungi</taxon>
        <taxon>Dikarya</taxon>
        <taxon>Basidiomycota</taxon>
        <taxon>Agaricomycotina</taxon>
        <taxon>Agaricomycetes</taxon>
        <taxon>Agaricomycetidae</taxon>
        <taxon>Agaricales</taxon>
        <taxon>Marasmiineae</taxon>
        <taxon>Mycenaceae</taxon>
        <taxon>Mycena</taxon>
    </lineage>
</organism>
<sequence length="190" mass="20373">MNSQHSPEDQKWIDSGHLPKGIVTAFRSSVHIYLPTYIASNAHLFINDDWINVVQLRDFLQRTAGPALDLAPGPPDTPLTRVKVEHDASTTRFSATADVKTRILKEGGQEVVEILDSDMDSDSEIGGDNAKSSPSSDMCSGTAGATDTRESSSLPPSDILSETSHAVTDLDDDSSSDESKMGVTDQTVAL</sequence>
<protein>
    <submittedName>
        <fullName evidence="2">Uncharacterized protein</fullName>
    </submittedName>
</protein>
<dbReference type="AlphaFoldDB" id="A0AAD7MCU0"/>
<dbReference type="Proteomes" id="UP001221757">
    <property type="component" value="Unassembled WGS sequence"/>
</dbReference>
<feature type="compositionally biased region" description="Polar residues" evidence="1">
    <location>
        <begin position="130"/>
        <end position="166"/>
    </location>
</feature>
<gene>
    <name evidence="2" type="ORF">B0H17DRAFT_1190488</name>
</gene>
<proteinExistence type="predicted"/>
<dbReference type="EMBL" id="JARKIE010000001">
    <property type="protein sequence ID" value="KAJ7710796.1"/>
    <property type="molecule type" value="Genomic_DNA"/>
</dbReference>
<keyword evidence="3" id="KW-1185">Reference proteome</keyword>
<accession>A0AAD7MCU0</accession>
<reference evidence="2" key="1">
    <citation type="submission" date="2023-03" db="EMBL/GenBank/DDBJ databases">
        <title>Massive genome expansion in bonnet fungi (Mycena s.s.) driven by repeated elements and novel gene families across ecological guilds.</title>
        <authorList>
            <consortium name="Lawrence Berkeley National Laboratory"/>
            <person name="Harder C.B."/>
            <person name="Miyauchi S."/>
            <person name="Viragh M."/>
            <person name="Kuo A."/>
            <person name="Thoen E."/>
            <person name="Andreopoulos B."/>
            <person name="Lu D."/>
            <person name="Skrede I."/>
            <person name="Drula E."/>
            <person name="Henrissat B."/>
            <person name="Morin E."/>
            <person name="Kohler A."/>
            <person name="Barry K."/>
            <person name="LaButti K."/>
            <person name="Morin E."/>
            <person name="Salamov A."/>
            <person name="Lipzen A."/>
            <person name="Mereny Z."/>
            <person name="Hegedus B."/>
            <person name="Baldrian P."/>
            <person name="Stursova M."/>
            <person name="Weitz H."/>
            <person name="Taylor A."/>
            <person name="Grigoriev I.V."/>
            <person name="Nagy L.G."/>
            <person name="Martin F."/>
            <person name="Kauserud H."/>
        </authorList>
    </citation>
    <scope>NUCLEOTIDE SEQUENCE</scope>
    <source>
        <strain evidence="2">CBHHK067</strain>
    </source>
</reference>
<evidence type="ECO:0000256" key="1">
    <source>
        <dbReference type="SAM" id="MobiDB-lite"/>
    </source>
</evidence>
<comment type="caution">
    <text evidence="2">The sequence shown here is derived from an EMBL/GenBank/DDBJ whole genome shotgun (WGS) entry which is preliminary data.</text>
</comment>
<evidence type="ECO:0000313" key="3">
    <source>
        <dbReference type="Proteomes" id="UP001221757"/>
    </source>
</evidence>